<reference evidence="2" key="1">
    <citation type="submission" date="2020-02" db="EMBL/GenBank/DDBJ databases">
        <title>Antibiotic resistance/susceptibility profiles of lactic acid-producing cocci isolated from the human vagina, and analysis of the genetic basis of atypical resistances.</title>
        <authorList>
            <person name="Sirichoat A."/>
            <person name="Florez A.B."/>
            <person name="Vazquez L."/>
            <person name="Buppasiri P."/>
            <person name="Panya M."/>
            <person name="Lulitanond V."/>
            <person name="Mayo B."/>
        </authorList>
    </citation>
    <scope>NUCLEOTIDE SEQUENCE</scope>
    <source>
        <strain evidence="2">VA01-10AN</strain>
    </source>
</reference>
<dbReference type="Gene3D" id="2.130.10.10">
    <property type="entry name" value="YVTN repeat-like/Quinoprotein amine dehydrogenase"/>
    <property type="match status" value="1"/>
</dbReference>
<feature type="transmembrane region" description="Helical" evidence="1">
    <location>
        <begin position="75"/>
        <end position="96"/>
    </location>
</feature>
<feature type="transmembrane region" description="Helical" evidence="1">
    <location>
        <begin position="14"/>
        <end position="31"/>
    </location>
</feature>
<dbReference type="EMBL" id="JAAJBG010000022">
    <property type="protein sequence ID" value="NGG16794.1"/>
    <property type="molecule type" value="Genomic_DNA"/>
</dbReference>
<evidence type="ECO:0000313" key="2">
    <source>
        <dbReference type="EMBL" id="NGG16794.1"/>
    </source>
</evidence>
<gene>
    <name evidence="2" type="ORF">G5T13_09325</name>
</gene>
<keyword evidence="2" id="KW-0378">Hydrolase</keyword>
<protein>
    <submittedName>
        <fullName evidence="2">Glycosyl hydrolase</fullName>
    </submittedName>
</protein>
<dbReference type="SUPFAM" id="SSF110296">
    <property type="entry name" value="Oligoxyloglucan reducing end-specific cellobiohydrolase"/>
    <property type="match status" value="1"/>
</dbReference>
<keyword evidence="1" id="KW-0472">Membrane</keyword>
<comment type="caution">
    <text evidence="2">The sequence shown here is derived from an EMBL/GenBank/DDBJ whole genome shotgun (WGS) entry which is preliminary data.</text>
</comment>
<dbReference type="AlphaFoldDB" id="A0A6G4N0R6"/>
<keyword evidence="1" id="KW-0812">Transmembrane</keyword>
<feature type="transmembrane region" description="Helical" evidence="1">
    <location>
        <begin position="43"/>
        <end position="63"/>
    </location>
</feature>
<proteinExistence type="predicted"/>
<sequence length="498" mass="56745">MNGGTDVKKKLKPLVDYIILVLYSICMYILWKLCKLGGTHYWLRIMLPFVILLIILLLVRLILRHRGYRASYFKFRLVLFIAISLVFGGMIIHTAIPYNGALSWKIDDFLNHKKIKFIHNNIYENGIDGLINDIGEKNSLPEKIYVSDDFYIEFTEDGTITNIETMLYGENDKGQLKGFLITYDYKKDSKINIWLNEGEGLSINSDKLLNPFFAILKQSDYRKQVHNWENIKQNQTYSFLYSGKEKVNSEKGLSILDGDADGDGKYNTGLAPSKLSSGGEFSGYMASLYIKNNEDISSFKYLMEPQYISPEILENEHNSEILEDAKSSKRWITDENNGTVYTFVLDDKKIGYRLVVVDAAAGSRFYAFEKSIDSGENWKVINKDPFMDETGSAEGIIFFSNDFGFIGIQGASGQYSQIYSTKDGGLTFRQVNLPMDKVKDIPKEGKEIGLKLDDYKYLSMPESKGNKLYITVTSGEYESNGIQFYSEDAGESWNVLSK</sequence>
<accession>A0A6G4N0R6</accession>
<organism evidence="2">
    <name type="scientific">Streptococcus anginosus</name>
    <dbReference type="NCBI Taxonomy" id="1328"/>
    <lineage>
        <taxon>Bacteria</taxon>
        <taxon>Bacillati</taxon>
        <taxon>Bacillota</taxon>
        <taxon>Bacilli</taxon>
        <taxon>Lactobacillales</taxon>
        <taxon>Streptococcaceae</taxon>
        <taxon>Streptococcus</taxon>
        <taxon>Streptococcus anginosus group</taxon>
    </lineage>
</organism>
<dbReference type="InterPro" id="IPR015943">
    <property type="entry name" value="WD40/YVTN_repeat-like_dom_sf"/>
</dbReference>
<name>A0A6G4N0R6_STRAP</name>
<evidence type="ECO:0000256" key="1">
    <source>
        <dbReference type="SAM" id="Phobius"/>
    </source>
</evidence>
<keyword evidence="1" id="KW-1133">Transmembrane helix</keyword>
<dbReference type="GO" id="GO:0016787">
    <property type="term" value="F:hydrolase activity"/>
    <property type="evidence" value="ECO:0007669"/>
    <property type="project" value="UniProtKB-KW"/>
</dbReference>